<reference evidence="2 3" key="1">
    <citation type="journal article" date="2014" name="Int. J. Syst. Evol. Microbiol.">
        <title>Phaeodactylibacter xiamenensis gen. nov., sp. nov., a member of the family Saprospiraceae isolated from the marine alga Phaeodactylum tricornutum.</title>
        <authorList>
            <person name="Chen Z.Jr."/>
            <person name="Lei X."/>
            <person name="Lai Q."/>
            <person name="Li Y."/>
            <person name="Zhang B."/>
            <person name="Zhang J."/>
            <person name="Zhang H."/>
            <person name="Yang L."/>
            <person name="Zheng W."/>
            <person name="Tian Y."/>
            <person name="Yu Z."/>
            <person name="Xu H.Jr."/>
            <person name="Zheng T."/>
        </authorList>
    </citation>
    <scope>NUCLEOTIDE SEQUENCE [LARGE SCALE GENOMIC DNA]</scope>
    <source>
        <strain evidence="2 3">KD52</strain>
    </source>
</reference>
<gene>
    <name evidence="2" type="ORF">IX84_24595</name>
</gene>
<protein>
    <recommendedName>
        <fullName evidence="4">DUF5683 domain-containing protein</fullName>
    </recommendedName>
</protein>
<dbReference type="AlphaFoldDB" id="A0A098S3V1"/>
<dbReference type="OrthoDB" id="922982at2"/>
<evidence type="ECO:0000256" key="1">
    <source>
        <dbReference type="SAM" id="SignalP"/>
    </source>
</evidence>
<feature type="signal peptide" evidence="1">
    <location>
        <begin position="1"/>
        <end position="25"/>
    </location>
</feature>
<organism evidence="2 3">
    <name type="scientific">Phaeodactylibacter xiamenensis</name>
    <dbReference type="NCBI Taxonomy" id="1524460"/>
    <lineage>
        <taxon>Bacteria</taxon>
        <taxon>Pseudomonadati</taxon>
        <taxon>Bacteroidota</taxon>
        <taxon>Saprospiria</taxon>
        <taxon>Saprospirales</taxon>
        <taxon>Haliscomenobacteraceae</taxon>
        <taxon>Phaeodactylibacter</taxon>
    </lineage>
</organism>
<keyword evidence="3" id="KW-1185">Reference proteome</keyword>
<sequence>MRKLLKLWSLILPGLLIQIQLPAKATTLAPIPDTLITDITKAASHAGQPFYPSIPTESFCLDEKKGELLPYKKQAASQLKRIKEYFEVLVAPDSAVGSRRKRAVERRIRKYLGSLENDDFIPYEGFFLDENLEIKSKTTSVGEYIRQLQRYREEQAGLVNVCWSLNDTDTIQLEATGFKDKIGRINGRVPPWAEFTKENKPRDYYCVYYGEGYIREEVTFFKNNLMRRHIVCKKMSFYLRYLETKADDGSKTYGWRVYIARITDSKKGECKDIKSGECPPPLGVCDSSIVYTPVPAWTYLVPGKGWDHFAAKERKVKPWHFITGITAAGFGYGVFKKIRSNRSYNKHLDATTLRELDIEYKAANNDHHDFLIATGAAALVWLTNDLLIFKKDRKQKRLFDERFGCEDRTASLIPEKLRNPSLADRTQLTLSPVVPASFPALGLHATIDF</sequence>
<feature type="chain" id="PRO_5001939830" description="DUF5683 domain-containing protein" evidence="1">
    <location>
        <begin position="26"/>
        <end position="449"/>
    </location>
</feature>
<evidence type="ECO:0008006" key="4">
    <source>
        <dbReference type="Google" id="ProtNLM"/>
    </source>
</evidence>
<evidence type="ECO:0000313" key="3">
    <source>
        <dbReference type="Proteomes" id="UP000029736"/>
    </source>
</evidence>
<dbReference type="Proteomes" id="UP000029736">
    <property type="component" value="Unassembled WGS sequence"/>
</dbReference>
<proteinExistence type="predicted"/>
<dbReference type="STRING" id="1524460.IX84_24595"/>
<keyword evidence="1" id="KW-0732">Signal</keyword>
<dbReference type="EMBL" id="JPOS01000083">
    <property type="protein sequence ID" value="KGE85817.1"/>
    <property type="molecule type" value="Genomic_DNA"/>
</dbReference>
<comment type="caution">
    <text evidence="2">The sequence shown here is derived from an EMBL/GenBank/DDBJ whole genome shotgun (WGS) entry which is preliminary data.</text>
</comment>
<accession>A0A098S3V1</accession>
<evidence type="ECO:0000313" key="2">
    <source>
        <dbReference type="EMBL" id="KGE85817.1"/>
    </source>
</evidence>
<name>A0A098S3V1_9BACT</name>
<dbReference type="RefSeq" id="WP_044226615.1">
    <property type="nucleotide sequence ID" value="NZ_JBKAGJ010000002.1"/>
</dbReference>